<accession>A0A644URI8</accession>
<organism evidence="1">
    <name type="scientific">bioreactor metagenome</name>
    <dbReference type="NCBI Taxonomy" id="1076179"/>
    <lineage>
        <taxon>unclassified sequences</taxon>
        <taxon>metagenomes</taxon>
        <taxon>ecological metagenomes</taxon>
    </lineage>
</organism>
<protein>
    <submittedName>
        <fullName evidence="1">Uncharacterized protein</fullName>
    </submittedName>
</protein>
<sequence>MEKIIQGLSEWPFLTELPQECCGFIFEKQLKESDDKYLIFRYYNEEWKRSFTVLYDGATKEFLARIVVGLTEFCDICYIVGSLEQLEKVLQERLESTLSDLATFNIKHIDCILREKMVIEWPFAQQLPKKVGEFSLFISPSAPVKAINGSYIIIDYCDFASESNLIIYYNIFRDEFFGEIKIRRTPLMTAEFDAKMLNELEEKITEKLVETLESIGNMESI</sequence>
<gene>
    <name evidence="1" type="ORF">SDC9_27439</name>
</gene>
<reference evidence="1" key="1">
    <citation type="submission" date="2019-08" db="EMBL/GenBank/DDBJ databases">
        <authorList>
            <person name="Kucharzyk K."/>
            <person name="Murdoch R.W."/>
            <person name="Higgins S."/>
            <person name="Loffler F."/>
        </authorList>
    </citation>
    <scope>NUCLEOTIDE SEQUENCE</scope>
</reference>
<evidence type="ECO:0000313" key="1">
    <source>
        <dbReference type="EMBL" id="MPL81514.1"/>
    </source>
</evidence>
<dbReference type="EMBL" id="VSSQ01000151">
    <property type="protein sequence ID" value="MPL81514.1"/>
    <property type="molecule type" value="Genomic_DNA"/>
</dbReference>
<proteinExistence type="predicted"/>
<dbReference type="AlphaFoldDB" id="A0A644URI8"/>
<name>A0A644URI8_9ZZZZ</name>
<comment type="caution">
    <text evidence="1">The sequence shown here is derived from an EMBL/GenBank/DDBJ whole genome shotgun (WGS) entry which is preliminary data.</text>
</comment>